<feature type="compositionally biased region" description="Polar residues" evidence="1">
    <location>
        <begin position="515"/>
        <end position="550"/>
    </location>
</feature>
<protein>
    <recommendedName>
        <fullName evidence="4">Myb-like domain-containing protein</fullName>
    </recommendedName>
</protein>
<feature type="region of interest" description="Disordered" evidence="1">
    <location>
        <begin position="605"/>
        <end position="782"/>
    </location>
</feature>
<dbReference type="PANTHER" id="PTHR47807">
    <property type="entry name" value="PROTEIN TBF1"/>
    <property type="match status" value="1"/>
</dbReference>
<feature type="compositionally biased region" description="Basic and acidic residues" evidence="1">
    <location>
        <begin position="605"/>
        <end position="630"/>
    </location>
</feature>
<dbReference type="Gene3D" id="1.10.10.60">
    <property type="entry name" value="Homeodomain-like"/>
    <property type="match status" value="1"/>
</dbReference>
<evidence type="ECO:0000313" key="2">
    <source>
        <dbReference type="EMBL" id="RDW64255.1"/>
    </source>
</evidence>
<feature type="region of interest" description="Disordered" evidence="1">
    <location>
        <begin position="511"/>
        <end position="566"/>
    </location>
</feature>
<dbReference type="InterPro" id="IPR052833">
    <property type="entry name" value="Telomeric_DNA-bd_trans-reg"/>
</dbReference>
<gene>
    <name evidence="2" type="ORF">BP5796_10757</name>
</gene>
<evidence type="ECO:0000313" key="3">
    <source>
        <dbReference type="Proteomes" id="UP000256328"/>
    </source>
</evidence>
<dbReference type="Proteomes" id="UP000256328">
    <property type="component" value="Unassembled WGS sequence"/>
</dbReference>
<dbReference type="AlphaFoldDB" id="A0A3D8QR36"/>
<feature type="compositionally biased region" description="Pro residues" evidence="1">
    <location>
        <begin position="696"/>
        <end position="707"/>
    </location>
</feature>
<feature type="compositionally biased region" description="Basic and acidic residues" evidence="1">
    <location>
        <begin position="676"/>
        <end position="687"/>
    </location>
</feature>
<organism evidence="2 3">
    <name type="scientific">Coleophoma crateriformis</name>
    <dbReference type="NCBI Taxonomy" id="565419"/>
    <lineage>
        <taxon>Eukaryota</taxon>
        <taxon>Fungi</taxon>
        <taxon>Dikarya</taxon>
        <taxon>Ascomycota</taxon>
        <taxon>Pezizomycotina</taxon>
        <taxon>Leotiomycetes</taxon>
        <taxon>Helotiales</taxon>
        <taxon>Dermateaceae</taxon>
        <taxon>Coleophoma</taxon>
    </lineage>
</organism>
<accession>A0A3D8QR36</accession>
<feature type="region of interest" description="Disordered" evidence="1">
    <location>
        <begin position="62"/>
        <end position="94"/>
    </location>
</feature>
<comment type="caution">
    <text evidence="2">The sequence shown here is derived from an EMBL/GenBank/DDBJ whole genome shotgun (WGS) entry which is preliminary data.</text>
</comment>
<feature type="compositionally biased region" description="Polar residues" evidence="1">
    <location>
        <begin position="65"/>
        <end position="76"/>
    </location>
</feature>
<dbReference type="PANTHER" id="PTHR47807:SF1">
    <property type="entry name" value="PROTEIN TBF1"/>
    <property type="match status" value="1"/>
</dbReference>
<proteinExistence type="predicted"/>
<name>A0A3D8QR36_9HELO</name>
<feature type="compositionally biased region" description="Acidic residues" evidence="1">
    <location>
        <begin position="737"/>
        <end position="751"/>
    </location>
</feature>
<dbReference type="GO" id="GO:0003691">
    <property type="term" value="F:double-stranded telomeric DNA binding"/>
    <property type="evidence" value="ECO:0007669"/>
    <property type="project" value="TreeGrafter"/>
</dbReference>
<reference evidence="2 3" key="1">
    <citation type="journal article" date="2018" name="IMA Fungus">
        <title>IMA Genome-F 9: Draft genome sequence of Annulohypoxylon stygium, Aspergillus mulundensis, Berkeleyomyces basicola (syn. Thielaviopsis basicola), Ceratocystis smalleyi, two Cercospora beticola strains, Coleophoma cylindrospora, Fusarium fracticaudum, Phialophora cf. hyalina, and Morchella septimelata.</title>
        <authorList>
            <person name="Wingfield B.D."/>
            <person name="Bills G.F."/>
            <person name="Dong Y."/>
            <person name="Huang W."/>
            <person name="Nel W.J."/>
            <person name="Swalarsk-Parry B.S."/>
            <person name="Vaghefi N."/>
            <person name="Wilken P.M."/>
            <person name="An Z."/>
            <person name="de Beer Z.W."/>
            <person name="De Vos L."/>
            <person name="Chen L."/>
            <person name="Duong T.A."/>
            <person name="Gao Y."/>
            <person name="Hammerbacher A."/>
            <person name="Kikkert J.R."/>
            <person name="Li Y."/>
            <person name="Li H."/>
            <person name="Li K."/>
            <person name="Li Q."/>
            <person name="Liu X."/>
            <person name="Ma X."/>
            <person name="Naidoo K."/>
            <person name="Pethybridge S.J."/>
            <person name="Sun J."/>
            <person name="Steenkamp E.T."/>
            <person name="van der Nest M.A."/>
            <person name="van Wyk S."/>
            <person name="Wingfield M.J."/>
            <person name="Xiong C."/>
            <person name="Yue Q."/>
            <person name="Zhang X."/>
        </authorList>
    </citation>
    <scope>NUCLEOTIDE SEQUENCE [LARGE SCALE GENOMIC DNA]</scope>
    <source>
        <strain evidence="2 3">BP5796</strain>
    </source>
</reference>
<dbReference type="EMBL" id="PDLN01000016">
    <property type="protein sequence ID" value="RDW64255.1"/>
    <property type="molecule type" value="Genomic_DNA"/>
</dbReference>
<evidence type="ECO:0000256" key="1">
    <source>
        <dbReference type="SAM" id="MobiDB-lite"/>
    </source>
</evidence>
<dbReference type="GO" id="GO:0010833">
    <property type="term" value="P:telomere maintenance via telomere lengthening"/>
    <property type="evidence" value="ECO:0007669"/>
    <property type="project" value="TreeGrafter"/>
</dbReference>
<feature type="region of interest" description="Disordered" evidence="1">
    <location>
        <begin position="1"/>
        <end position="47"/>
    </location>
</feature>
<sequence length="873" mass="96449">MAGRPSTRSSVTRDLPSSPAPVAVARQSQSPAGRRTRSLRSQSIELGQTDIASIHALRSDLRQASVESVESNTSTGSKASRRKKKPRPAVIAPELSMVEEDQEVERVEGQQQDGVENNEEEMDEYAQIMQSPGAASQMSGTTAMTSISSRELATLDSSMILEVLPDLFQTANQVLSLLAPPNASTSTVQAIVKDLRIPGTRRGKLLSNKEKNFVTAAENYTSDIGRTELPFISASIILRKLLGTADPGFGDFRPDAIIHAANIAFLAKRLLVLHEDGLDALRDLELLENAFPAAFVSEYDAEVRFGSSTLLKQSFEVALELRTQIAIAQLKHWRESDDFNPVKLLAGVFLETDVDIGDEIATKGVAGIPLESFSLKEQEPYISTRIDAITESFNQSKDEDPSGDKVDFELLESSFPWSGFLTLVVQWSRSRLNEINASIEQQGGVQNIAQSLIQVAKESDSQLDVSFESAAPIVDQGKAEKPRSDLLPAPDITSPKSLLSKSSLAYIKSKYKGNPRSSASNPQQNETATAQQHNATASSLSDIHTPSDQIQVPKERATEPAKLGQGMRDVVRRLDFAVDNRPNLLRDEPVNRPIEQYVASWDSVTREKNKENRPTAQELKETRGVKRRYVDPQPGAQKIQFDSQEETSPEPPRRKRVRLETEVSESEDEDAVFQTDQRRPELPRRESTPIQREPSPEPSPEPAPEPSPELDKRRSPKRKVTVNGRGSGRRRQRQPSPDEDIVSDNNDDDEPPPTFSSVAAIAKQEGTRARARRPTMSQTRIPWSEHDSSLLVKLIGEYGSSWTQIEQRGGFEVSRGQVGLKDKARNMKVAYLKAGIRQGDLPARFEEVALDKKSMNAVRAVLGNVDSNGYPLD</sequence>
<evidence type="ECO:0008006" key="4">
    <source>
        <dbReference type="Google" id="ProtNLM"/>
    </source>
</evidence>
<keyword evidence="3" id="KW-1185">Reference proteome</keyword>
<dbReference type="OrthoDB" id="5398572at2759"/>
<feature type="compositionally biased region" description="Polar residues" evidence="1">
    <location>
        <begin position="1"/>
        <end position="12"/>
    </location>
</feature>
<feature type="compositionally biased region" description="Acidic residues" evidence="1">
    <location>
        <begin position="662"/>
        <end position="671"/>
    </location>
</feature>
<feature type="region of interest" description="Disordered" evidence="1">
    <location>
        <begin position="474"/>
        <end position="494"/>
    </location>
</feature>